<dbReference type="Proteomes" id="UP000078387">
    <property type="component" value="Unassembled WGS sequence"/>
</dbReference>
<dbReference type="VEuPathDB" id="AmoebaDB:EHI8A_138810"/>
<gene>
    <name evidence="1" type="ORF">CL6EHI_155430</name>
</gene>
<evidence type="ECO:0000313" key="2">
    <source>
        <dbReference type="Proteomes" id="UP000078387"/>
    </source>
</evidence>
<name>A0A175JHS6_ENTHI</name>
<protein>
    <submittedName>
        <fullName evidence="1">Uncharacterized protein</fullName>
    </submittedName>
</protein>
<comment type="caution">
    <text evidence="1">The sequence shown here is derived from an EMBL/GenBank/DDBJ whole genome shotgun (WGS) entry which is preliminary data.</text>
</comment>
<dbReference type="eggNOG" id="ENOG502RHRA">
    <property type="taxonomic scope" value="Eukaryota"/>
</dbReference>
<dbReference type="VEuPathDB" id="AmoebaDB:KM1_072420"/>
<reference evidence="1 2" key="1">
    <citation type="submission" date="2016-05" db="EMBL/GenBank/DDBJ databases">
        <title>First whole genome sequencing of Entamoeba histolytica HM1:IMSS-clone-6.</title>
        <authorList>
            <person name="Mukherjee Avik.K."/>
            <person name="Izumyama S."/>
            <person name="Nakada-Tsukui K."/>
            <person name="Nozaki T."/>
        </authorList>
    </citation>
    <scope>NUCLEOTIDE SEQUENCE [LARGE SCALE GENOMIC DNA]</scope>
    <source>
        <strain evidence="1 2">HM1:IMSS clone 6</strain>
    </source>
</reference>
<dbReference type="EMBL" id="BDEQ01000001">
    <property type="protein sequence ID" value="GAT92973.1"/>
    <property type="molecule type" value="Genomic_DNA"/>
</dbReference>
<dbReference type="VEuPathDB" id="AmoebaDB:EHI5A_024690"/>
<proteinExistence type="predicted"/>
<sequence length="318" mass="36956">MFSPQSIISVLAKLLKDILIDDEIEMTYSFCDSLCIIYLLFPNIKENQIQPKIVNYHDIIISLFSTHFCSLQFPIGDYSKQKILESIYRFIHYSSLVRKNIYFDGSFVNHPYSINLSEDNKKLEWKTEDITITLLFSNKSKPLDWIFINKGWYCEVSKSIFALFPFFHYHMYFKDGCLLSDFTIHSINTIMFTSRKIDLFENINDSGNLTNTDQDVFLSKESTMSLHCALQKFTINEISSICNTKECREEMKLCELVGDCIEELNECNPISRELIENCFITPELLHPQIVQNIAFCGMTTRIDACSLLERGSSVNKEI</sequence>
<dbReference type="VEuPathDB" id="AmoebaDB:EHI_155430"/>
<dbReference type="AlphaFoldDB" id="A0A175JHS6"/>
<evidence type="ECO:0000313" key="1">
    <source>
        <dbReference type="EMBL" id="GAT92973.1"/>
    </source>
</evidence>
<accession>A0A175JHS6</accession>
<organism evidence="1 2">
    <name type="scientific">Entamoeba histolytica</name>
    <dbReference type="NCBI Taxonomy" id="5759"/>
    <lineage>
        <taxon>Eukaryota</taxon>
        <taxon>Amoebozoa</taxon>
        <taxon>Evosea</taxon>
        <taxon>Archamoebae</taxon>
        <taxon>Mastigamoebida</taxon>
        <taxon>Entamoebidae</taxon>
        <taxon>Entamoeba</taxon>
    </lineage>
</organism>
<dbReference type="VEuPathDB" id="AmoebaDB:EHI7A_050310"/>